<dbReference type="PRINTS" id="PR00253">
    <property type="entry name" value="GABAARECEPTR"/>
</dbReference>
<keyword evidence="6" id="KW-0732">Signal</keyword>
<dbReference type="PANTHER" id="PTHR18945">
    <property type="entry name" value="NEUROTRANSMITTER GATED ION CHANNEL"/>
    <property type="match status" value="1"/>
</dbReference>
<dbReference type="InterPro" id="IPR006028">
    <property type="entry name" value="GABAA/Glycine_rcpt"/>
</dbReference>
<proteinExistence type="inferred from homology"/>
<feature type="compositionally biased region" description="Polar residues" evidence="12">
    <location>
        <begin position="436"/>
        <end position="446"/>
    </location>
</feature>
<dbReference type="Pfam" id="PF02931">
    <property type="entry name" value="Neur_chan_LBD"/>
    <property type="match status" value="1"/>
</dbReference>
<dbReference type="EMBL" id="JAKKPZ010000002">
    <property type="protein sequence ID" value="KAI1725959.1"/>
    <property type="molecule type" value="Genomic_DNA"/>
</dbReference>
<dbReference type="InterPro" id="IPR006029">
    <property type="entry name" value="Neurotrans-gated_channel_TM"/>
</dbReference>
<accession>A0AAD4RC57</accession>
<dbReference type="InterPro" id="IPR018000">
    <property type="entry name" value="Neurotransmitter_ion_chnl_CS"/>
</dbReference>
<feature type="transmembrane region" description="Helical" evidence="11">
    <location>
        <begin position="215"/>
        <end position="232"/>
    </location>
</feature>
<dbReference type="GO" id="GO:0005886">
    <property type="term" value="C:plasma membrane"/>
    <property type="evidence" value="ECO:0007669"/>
    <property type="project" value="UniProtKB-SubCell"/>
</dbReference>
<evidence type="ECO:0000256" key="6">
    <source>
        <dbReference type="ARBA" id="ARBA00022729"/>
    </source>
</evidence>
<name>A0AAD4RC57_9BILA</name>
<keyword evidence="3 11" id="KW-0813">Transport</keyword>
<dbReference type="AlphaFoldDB" id="A0AAD4RC57"/>
<feature type="transmembrane region" description="Helical" evidence="11">
    <location>
        <begin position="241"/>
        <end position="261"/>
    </location>
</feature>
<dbReference type="CDD" id="cd18987">
    <property type="entry name" value="LGIC_ECD_anion"/>
    <property type="match status" value="1"/>
</dbReference>
<keyword evidence="5 11" id="KW-0812">Transmembrane</keyword>
<evidence type="ECO:0000256" key="1">
    <source>
        <dbReference type="ARBA" id="ARBA00004141"/>
    </source>
</evidence>
<comment type="similarity">
    <text evidence="11">Belongs to the ligand-gated ion channel (TC 1.A.9) family.</text>
</comment>
<dbReference type="SUPFAM" id="SSF63712">
    <property type="entry name" value="Nicotinic receptor ligand binding domain-like"/>
    <property type="match status" value="1"/>
</dbReference>
<dbReference type="GO" id="GO:0005230">
    <property type="term" value="F:extracellular ligand-gated monoatomic ion channel activity"/>
    <property type="evidence" value="ECO:0007669"/>
    <property type="project" value="InterPro"/>
</dbReference>
<keyword evidence="4" id="KW-1003">Cell membrane</keyword>
<dbReference type="Gene3D" id="1.20.58.390">
    <property type="entry name" value="Neurotransmitter-gated ion-channel transmembrane domain"/>
    <property type="match status" value="2"/>
</dbReference>
<dbReference type="InterPro" id="IPR006202">
    <property type="entry name" value="Neur_chan_lig-bd"/>
</dbReference>
<keyword evidence="10 11" id="KW-0407">Ion channel</keyword>
<evidence type="ECO:0000259" key="13">
    <source>
        <dbReference type="Pfam" id="PF02931"/>
    </source>
</evidence>
<feature type="transmembrane region" description="Helical" evidence="11">
    <location>
        <begin position="273"/>
        <end position="292"/>
    </location>
</feature>
<evidence type="ECO:0000259" key="14">
    <source>
        <dbReference type="Pfam" id="PF02932"/>
    </source>
</evidence>
<dbReference type="NCBIfam" id="TIGR00860">
    <property type="entry name" value="LIC"/>
    <property type="match status" value="1"/>
</dbReference>
<dbReference type="GO" id="GO:0004888">
    <property type="term" value="F:transmembrane signaling receptor activity"/>
    <property type="evidence" value="ECO:0007669"/>
    <property type="project" value="InterPro"/>
</dbReference>
<keyword evidence="9 11" id="KW-0472">Membrane</keyword>
<protein>
    <submittedName>
        <fullName evidence="15">Neurotransmitter-gated ion-channel ligand binding domain-containing protein</fullName>
    </submittedName>
</protein>
<dbReference type="InterPro" id="IPR006201">
    <property type="entry name" value="Neur_channel"/>
</dbReference>
<feature type="domain" description="Neurotransmitter-gated ion-channel transmembrane" evidence="14">
    <location>
        <begin position="216"/>
        <end position="558"/>
    </location>
</feature>
<evidence type="ECO:0000256" key="2">
    <source>
        <dbReference type="ARBA" id="ARBA00004236"/>
    </source>
</evidence>
<evidence type="ECO:0000256" key="8">
    <source>
        <dbReference type="ARBA" id="ARBA00023065"/>
    </source>
</evidence>
<feature type="domain" description="Neurotransmitter-gated ion-channel ligand-binding" evidence="13">
    <location>
        <begin position="2"/>
        <end position="207"/>
    </location>
</feature>
<dbReference type="Gene3D" id="2.70.170.10">
    <property type="entry name" value="Neurotransmitter-gated ion-channel ligand-binding domain"/>
    <property type="match status" value="1"/>
</dbReference>
<evidence type="ECO:0000256" key="4">
    <source>
        <dbReference type="ARBA" id="ARBA00022475"/>
    </source>
</evidence>
<keyword evidence="7 11" id="KW-1133">Transmembrane helix</keyword>
<evidence type="ECO:0000256" key="3">
    <source>
        <dbReference type="ARBA" id="ARBA00022448"/>
    </source>
</evidence>
<feature type="region of interest" description="Disordered" evidence="12">
    <location>
        <begin position="436"/>
        <end position="467"/>
    </location>
</feature>
<evidence type="ECO:0000256" key="12">
    <source>
        <dbReference type="SAM" id="MobiDB-lite"/>
    </source>
</evidence>
<keyword evidence="16" id="KW-1185">Reference proteome</keyword>
<comment type="caution">
    <text evidence="15">The sequence shown here is derived from an EMBL/GenBank/DDBJ whole genome shotgun (WGS) entry which is preliminary data.</text>
</comment>
<dbReference type="PRINTS" id="PR00252">
    <property type="entry name" value="NRIONCHANNEL"/>
</dbReference>
<dbReference type="InterPro" id="IPR038050">
    <property type="entry name" value="Neuro_actylchol_rec"/>
</dbReference>
<dbReference type="Proteomes" id="UP001201812">
    <property type="component" value="Unassembled WGS sequence"/>
</dbReference>
<organism evidence="15 16">
    <name type="scientific">Ditylenchus destructor</name>
    <dbReference type="NCBI Taxonomy" id="166010"/>
    <lineage>
        <taxon>Eukaryota</taxon>
        <taxon>Metazoa</taxon>
        <taxon>Ecdysozoa</taxon>
        <taxon>Nematoda</taxon>
        <taxon>Chromadorea</taxon>
        <taxon>Rhabditida</taxon>
        <taxon>Tylenchina</taxon>
        <taxon>Tylenchomorpha</taxon>
        <taxon>Sphaerularioidea</taxon>
        <taxon>Anguinidae</taxon>
        <taxon>Anguininae</taxon>
        <taxon>Ditylenchus</taxon>
    </lineage>
</organism>
<evidence type="ECO:0000256" key="9">
    <source>
        <dbReference type="ARBA" id="ARBA00023136"/>
    </source>
</evidence>
<comment type="subcellular location">
    <subcellularLocation>
        <location evidence="2">Cell membrane</location>
    </subcellularLocation>
    <subcellularLocation>
        <location evidence="1">Membrane</location>
        <topology evidence="1">Multi-pass membrane protein</topology>
    </subcellularLocation>
</comment>
<evidence type="ECO:0000313" key="15">
    <source>
        <dbReference type="EMBL" id="KAI1725959.1"/>
    </source>
</evidence>
<reference evidence="15" key="1">
    <citation type="submission" date="2022-01" db="EMBL/GenBank/DDBJ databases">
        <title>Genome Sequence Resource for Two Populations of Ditylenchus destructor, the Migratory Endoparasitic Phytonematode.</title>
        <authorList>
            <person name="Zhang H."/>
            <person name="Lin R."/>
            <person name="Xie B."/>
        </authorList>
    </citation>
    <scope>NUCLEOTIDE SEQUENCE</scope>
    <source>
        <strain evidence="15">BazhouSP</strain>
    </source>
</reference>
<dbReference type="SUPFAM" id="SSF90112">
    <property type="entry name" value="Neurotransmitter-gated ion-channel transmembrane pore"/>
    <property type="match status" value="1"/>
</dbReference>
<keyword evidence="8 11" id="KW-0406">Ion transport</keyword>
<dbReference type="Pfam" id="PF02932">
    <property type="entry name" value="Neur_chan_memb"/>
    <property type="match status" value="1"/>
</dbReference>
<evidence type="ECO:0000256" key="10">
    <source>
        <dbReference type="ARBA" id="ARBA00023303"/>
    </source>
</evidence>
<evidence type="ECO:0000256" key="11">
    <source>
        <dbReference type="RuleBase" id="RU000687"/>
    </source>
</evidence>
<dbReference type="FunFam" id="2.70.170.10:FF:000051">
    <property type="entry name" value="Ligand-Gated ion Channel"/>
    <property type="match status" value="1"/>
</dbReference>
<sequence>MHGHRFRSRPSQHNGQPLSVKLGFYLESLGNFRETQMTFDVDLYLYMSWRDQSLSHSGSDFIMVNDDEIRKQLWLPDLYFANARQANFHHVTVPNFNLFIGPDGTVAYSSRVTLSVACNLDLIDYPMDKQVCYIKVLSYAYIAKTVRVTWFERTPILFNEEIGLPEFTISNVTAEHCNGTYRYAVTENSFKLDQFSCLTCNLYLSRALGFNMVQSYIPTGLIVIISWVSFWIDRRAVPARVTLSFTTLLSLTTIGNGMRFALPQVSYAKAIDYWFGGCMFYVFLALLEYAVVNSYMRRSEKYERLSNKFTANREDIAVQSKICSTAYERTYAQMMKMRRKSSAMALIGDIKRNLSFSNPVVQKMGRDSQKNNTTTKVVQFYQSNAELCGSKRKSNPTERETLDFQQLASLSELDMEISQMCNEAFDDCEEPLNGSYYDNVTPQRSTRLPLPPSYSSSLKNDQPPKKKCSFVEPLESRKLERDKILAEIESLEDDETEDESVPQFEELRKRKFSVEPNQELSLKYLEASHMLSRRALNIDKISRYLFPIMFVCFNISYWGYYLGIKHIFN</sequence>
<evidence type="ECO:0000256" key="7">
    <source>
        <dbReference type="ARBA" id="ARBA00022989"/>
    </source>
</evidence>
<gene>
    <name evidence="15" type="ORF">DdX_02651</name>
</gene>
<dbReference type="InterPro" id="IPR036719">
    <property type="entry name" value="Neuro-gated_channel_TM_sf"/>
</dbReference>
<dbReference type="PROSITE" id="PS00236">
    <property type="entry name" value="NEUROTR_ION_CHANNEL"/>
    <property type="match status" value="1"/>
</dbReference>
<evidence type="ECO:0000256" key="5">
    <source>
        <dbReference type="ARBA" id="ARBA00022692"/>
    </source>
</evidence>
<dbReference type="CDD" id="cd19049">
    <property type="entry name" value="LGIC_TM_anion"/>
    <property type="match status" value="1"/>
</dbReference>
<dbReference type="InterPro" id="IPR036734">
    <property type="entry name" value="Neur_chan_lig-bd_sf"/>
</dbReference>
<evidence type="ECO:0000313" key="16">
    <source>
        <dbReference type="Proteomes" id="UP001201812"/>
    </source>
</evidence>
<feature type="transmembrane region" description="Helical" evidence="11">
    <location>
        <begin position="544"/>
        <end position="564"/>
    </location>
</feature>